<reference evidence="2 3" key="1">
    <citation type="submission" date="2021-06" db="EMBL/GenBank/DDBJ databases">
        <authorList>
            <person name="Kallberg Y."/>
            <person name="Tangrot J."/>
            <person name="Rosling A."/>
        </authorList>
    </citation>
    <scope>NUCLEOTIDE SEQUENCE [LARGE SCALE GENOMIC DNA]</scope>
    <source>
        <strain evidence="2 3">120-4 pot B 10/14</strain>
    </source>
</reference>
<comment type="caution">
    <text evidence="2">The sequence shown here is derived from an EMBL/GenBank/DDBJ whole genome shotgun (WGS) entry which is preliminary data.</text>
</comment>
<evidence type="ECO:0000313" key="3">
    <source>
        <dbReference type="Proteomes" id="UP000789901"/>
    </source>
</evidence>
<dbReference type="EMBL" id="CAJVQB010167135">
    <property type="protein sequence ID" value="CAG8857092.1"/>
    <property type="molecule type" value="Genomic_DNA"/>
</dbReference>
<organism evidence="2 3">
    <name type="scientific">Gigaspora margarita</name>
    <dbReference type="NCBI Taxonomy" id="4874"/>
    <lineage>
        <taxon>Eukaryota</taxon>
        <taxon>Fungi</taxon>
        <taxon>Fungi incertae sedis</taxon>
        <taxon>Mucoromycota</taxon>
        <taxon>Glomeromycotina</taxon>
        <taxon>Glomeromycetes</taxon>
        <taxon>Diversisporales</taxon>
        <taxon>Gigasporaceae</taxon>
        <taxon>Gigaspora</taxon>
    </lineage>
</organism>
<feature type="region of interest" description="Disordered" evidence="1">
    <location>
        <begin position="1"/>
        <end position="20"/>
    </location>
</feature>
<sequence length="67" mass="7508">QAFNGNVGAPVHEKSQSGAKVAAEYPNTEYYAIDSFPTLPDSIDNISFIEYDTIKKILFPDNEFDYT</sequence>
<keyword evidence="3" id="KW-1185">Reference proteome</keyword>
<accession>A0ABN7XPB9</accession>
<evidence type="ECO:0000256" key="1">
    <source>
        <dbReference type="SAM" id="MobiDB-lite"/>
    </source>
</evidence>
<evidence type="ECO:0000313" key="2">
    <source>
        <dbReference type="EMBL" id="CAG8857092.1"/>
    </source>
</evidence>
<dbReference type="Proteomes" id="UP000789901">
    <property type="component" value="Unassembled WGS sequence"/>
</dbReference>
<feature type="non-terminal residue" evidence="2">
    <location>
        <position position="67"/>
    </location>
</feature>
<name>A0ABN7XPB9_GIGMA</name>
<gene>
    <name evidence="2" type="ORF">GMARGA_LOCUS45913</name>
</gene>
<proteinExistence type="predicted"/>
<protein>
    <submittedName>
        <fullName evidence="2">13399_t:CDS:1</fullName>
    </submittedName>
</protein>
<feature type="non-terminal residue" evidence="2">
    <location>
        <position position="1"/>
    </location>
</feature>